<name>A0A136A528_9ALTE</name>
<dbReference type="EMBL" id="LSNE01000003">
    <property type="protein sequence ID" value="KXI30327.1"/>
    <property type="molecule type" value="Genomic_DNA"/>
</dbReference>
<keyword evidence="2" id="KW-0732">Signal</keyword>
<dbReference type="Gene3D" id="3.40.190.10">
    <property type="entry name" value="Periplasmic binding protein-like II"/>
    <property type="match status" value="2"/>
</dbReference>
<dbReference type="Proteomes" id="UP000070299">
    <property type="component" value="Unassembled WGS sequence"/>
</dbReference>
<evidence type="ECO:0000256" key="2">
    <source>
        <dbReference type="SAM" id="SignalP"/>
    </source>
</evidence>
<evidence type="ECO:0000313" key="3">
    <source>
        <dbReference type="EMBL" id="KXI30327.1"/>
    </source>
</evidence>
<comment type="similarity">
    <text evidence="1">Belongs to the bacterial solute-binding protein 3 family.</text>
</comment>
<dbReference type="AlphaFoldDB" id="A0A136A528"/>
<feature type="chain" id="PRO_5007469664" evidence="2">
    <location>
        <begin position="19"/>
        <end position="232"/>
    </location>
</feature>
<dbReference type="SUPFAM" id="SSF53850">
    <property type="entry name" value="Periplasmic binding protein-like II"/>
    <property type="match status" value="1"/>
</dbReference>
<sequence length="232" mass="26155">MKIITLVVIILLACNCHAKNKIVLAAEDSWPPFSRSDGEGISQQTILQAYQLVGVEVEFVVVPYARALHMAKMGEADGAFNVTKQQSTIAQFSFGEEPLLQAKASFYYPSTSHLDFTSINEAPDSLVIALILGYEYGESYEMNRSRFKEIRVSNQIQIINLMLKNRVDMAIMFDDVAEFYLSKMQVPTTILKKGQVNHISDIYVAFNNKPEIQPLIDKLDLGLRLMRSVEQP</sequence>
<evidence type="ECO:0000313" key="4">
    <source>
        <dbReference type="Proteomes" id="UP000070299"/>
    </source>
</evidence>
<dbReference type="STRING" id="1799789.AX660_10140"/>
<evidence type="ECO:0000256" key="1">
    <source>
        <dbReference type="ARBA" id="ARBA00010333"/>
    </source>
</evidence>
<accession>A0A136A528</accession>
<protein>
    <submittedName>
        <fullName evidence="3">Uncharacterized protein</fullName>
    </submittedName>
</protein>
<dbReference type="RefSeq" id="WP_068374561.1">
    <property type="nucleotide sequence ID" value="NZ_LSNE01000003.1"/>
</dbReference>
<organism evidence="3 4">
    <name type="scientific">Paraglaciecola hydrolytica</name>
    <dbReference type="NCBI Taxonomy" id="1799789"/>
    <lineage>
        <taxon>Bacteria</taxon>
        <taxon>Pseudomonadati</taxon>
        <taxon>Pseudomonadota</taxon>
        <taxon>Gammaproteobacteria</taxon>
        <taxon>Alteromonadales</taxon>
        <taxon>Alteromonadaceae</taxon>
        <taxon>Paraglaciecola</taxon>
    </lineage>
</organism>
<proteinExistence type="inferred from homology"/>
<dbReference type="PANTHER" id="PTHR35936:SF25">
    <property type="entry name" value="ABC TRANSPORTER SUBSTRATE-BINDING PROTEIN"/>
    <property type="match status" value="1"/>
</dbReference>
<dbReference type="PANTHER" id="PTHR35936">
    <property type="entry name" value="MEMBRANE-BOUND LYTIC MUREIN TRANSGLYCOSYLASE F"/>
    <property type="match status" value="1"/>
</dbReference>
<reference evidence="4" key="1">
    <citation type="submission" date="2016-02" db="EMBL/GenBank/DDBJ databases">
        <authorList>
            <person name="Schultz-Johansen M."/>
            <person name="Glaring M.A."/>
            <person name="Bech P.K."/>
            <person name="Stougaard P."/>
        </authorList>
    </citation>
    <scope>NUCLEOTIDE SEQUENCE [LARGE SCALE GENOMIC DNA]</scope>
    <source>
        <strain evidence="4">S66</strain>
    </source>
</reference>
<feature type="signal peptide" evidence="2">
    <location>
        <begin position="1"/>
        <end position="18"/>
    </location>
</feature>
<keyword evidence="4" id="KW-1185">Reference proteome</keyword>
<gene>
    <name evidence="3" type="ORF">AX660_10140</name>
</gene>
<comment type="caution">
    <text evidence="3">The sequence shown here is derived from an EMBL/GenBank/DDBJ whole genome shotgun (WGS) entry which is preliminary data.</text>
</comment>
<dbReference type="OrthoDB" id="245568at2"/>